<evidence type="ECO:0000256" key="4">
    <source>
        <dbReference type="ARBA" id="ARBA00022679"/>
    </source>
</evidence>
<dbReference type="GO" id="GO:0005524">
    <property type="term" value="F:ATP binding"/>
    <property type="evidence" value="ECO:0007669"/>
    <property type="project" value="UniProtKB-KW"/>
</dbReference>
<keyword evidence="9" id="KW-0812">Transmembrane</keyword>
<keyword evidence="3" id="KW-0597">Phosphoprotein</keyword>
<name>A0A6G7XFJ0_9MICO</name>
<dbReference type="EMBL" id="CP049863">
    <property type="protein sequence ID" value="QIK63236.1"/>
    <property type="molecule type" value="Genomic_DNA"/>
</dbReference>
<feature type="transmembrane region" description="Helical" evidence="9">
    <location>
        <begin position="95"/>
        <end position="125"/>
    </location>
</feature>
<reference evidence="11 12" key="1">
    <citation type="submission" date="2020-03" db="EMBL/GenBank/DDBJ databases">
        <title>Leucobacter sp. nov., isolated from beetles.</title>
        <authorList>
            <person name="Hyun D.-W."/>
            <person name="Bae J.-W."/>
        </authorList>
    </citation>
    <scope>NUCLEOTIDE SEQUENCE [LARGE SCALE GENOMIC DNA]</scope>
    <source>
        <strain evidence="11 12">HDW9C</strain>
    </source>
</reference>
<dbReference type="Gene3D" id="3.30.565.10">
    <property type="entry name" value="Histidine kinase-like ATPase, C-terminal domain"/>
    <property type="match status" value="1"/>
</dbReference>
<evidence type="ECO:0000256" key="3">
    <source>
        <dbReference type="ARBA" id="ARBA00022553"/>
    </source>
</evidence>
<comment type="catalytic activity">
    <reaction evidence="1">
        <text>ATP + protein L-histidine = ADP + protein N-phospho-L-histidine.</text>
        <dbReference type="EC" id="2.7.13.3"/>
    </reaction>
</comment>
<keyword evidence="7" id="KW-0067">ATP-binding</keyword>
<feature type="transmembrane region" description="Helical" evidence="9">
    <location>
        <begin position="69"/>
        <end position="88"/>
    </location>
</feature>
<dbReference type="PANTHER" id="PTHR24421:SF10">
    <property type="entry name" value="NITRATE_NITRITE SENSOR PROTEIN NARQ"/>
    <property type="match status" value="1"/>
</dbReference>
<proteinExistence type="predicted"/>
<keyword evidence="12" id="KW-1185">Reference proteome</keyword>
<evidence type="ECO:0000256" key="5">
    <source>
        <dbReference type="ARBA" id="ARBA00022741"/>
    </source>
</evidence>
<dbReference type="Pfam" id="PF07730">
    <property type="entry name" value="HisKA_3"/>
    <property type="match status" value="1"/>
</dbReference>
<dbReference type="EC" id="2.7.13.3" evidence="2"/>
<evidence type="ECO:0000256" key="6">
    <source>
        <dbReference type="ARBA" id="ARBA00022777"/>
    </source>
</evidence>
<dbReference type="Gene3D" id="1.20.5.1930">
    <property type="match status" value="1"/>
</dbReference>
<keyword evidence="4" id="KW-0808">Transferase</keyword>
<feature type="transmembrane region" description="Helical" evidence="9">
    <location>
        <begin position="137"/>
        <end position="156"/>
    </location>
</feature>
<dbReference type="InterPro" id="IPR011712">
    <property type="entry name" value="Sig_transdc_His_kin_sub3_dim/P"/>
</dbReference>
<dbReference type="SUPFAM" id="SSF55874">
    <property type="entry name" value="ATPase domain of HSP90 chaperone/DNA topoisomerase II/histidine kinase"/>
    <property type="match status" value="1"/>
</dbReference>
<dbReference type="RefSeq" id="WP_166291117.1">
    <property type="nucleotide sequence ID" value="NZ_CP049863.1"/>
</dbReference>
<dbReference type="AlphaFoldDB" id="A0A6G7XFJ0"/>
<evidence type="ECO:0000313" key="12">
    <source>
        <dbReference type="Proteomes" id="UP000502677"/>
    </source>
</evidence>
<accession>A0A6G7XFJ0</accession>
<dbReference type="GO" id="GO:0000155">
    <property type="term" value="F:phosphorelay sensor kinase activity"/>
    <property type="evidence" value="ECO:0007669"/>
    <property type="project" value="InterPro"/>
</dbReference>
<gene>
    <name evidence="11" type="ORF">G7068_08520</name>
</gene>
<dbReference type="Proteomes" id="UP000502677">
    <property type="component" value="Chromosome"/>
</dbReference>
<dbReference type="GO" id="GO:0046983">
    <property type="term" value="F:protein dimerization activity"/>
    <property type="evidence" value="ECO:0007669"/>
    <property type="project" value="InterPro"/>
</dbReference>
<evidence type="ECO:0000256" key="1">
    <source>
        <dbReference type="ARBA" id="ARBA00000085"/>
    </source>
</evidence>
<keyword evidence="9" id="KW-0472">Membrane</keyword>
<evidence type="ECO:0000256" key="8">
    <source>
        <dbReference type="ARBA" id="ARBA00023012"/>
    </source>
</evidence>
<dbReference type="CDD" id="cd16917">
    <property type="entry name" value="HATPase_UhpB-NarQ-NarX-like"/>
    <property type="match status" value="1"/>
</dbReference>
<feature type="domain" description="Signal transduction histidine kinase subgroup 3 dimerisation and phosphoacceptor" evidence="10">
    <location>
        <begin position="184"/>
        <end position="242"/>
    </location>
</feature>
<evidence type="ECO:0000256" key="7">
    <source>
        <dbReference type="ARBA" id="ARBA00022840"/>
    </source>
</evidence>
<protein>
    <recommendedName>
        <fullName evidence="2">histidine kinase</fullName>
        <ecNumber evidence="2">2.7.13.3</ecNumber>
    </recommendedName>
</protein>
<dbReference type="InterPro" id="IPR036890">
    <property type="entry name" value="HATPase_C_sf"/>
</dbReference>
<keyword evidence="6" id="KW-0418">Kinase</keyword>
<evidence type="ECO:0000256" key="2">
    <source>
        <dbReference type="ARBA" id="ARBA00012438"/>
    </source>
</evidence>
<keyword evidence="9" id="KW-1133">Transmembrane helix</keyword>
<dbReference type="PANTHER" id="PTHR24421">
    <property type="entry name" value="NITRATE/NITRITE SENSOR PROTEIN NARX-RELATED"/>
    <property type="match status" value="1"/>
</dbReference>
<evidence type="ECO:0000259" key="10">
    <source>
        <dbReference type="Pfam" id="PF07730"/>
    </source>
</evidence>
<evidence type="ECO:0000256" key="9">
    <source>
        <dbReference type="SAM" id="Phobius"/>
    </source>
</evidence>
<dbReference type="KEGG" id="lvi:G7068_08520"/>
<dbReference type="InterPro" id="IPR050482">
    <property type="entry name" value="Sensor_HK_TwoCompSys"/>
</dbReference>
<feature type="transmembrane region" description="Helical" evidence="9">
    <location>
        <begin position="28"/>
        <end position="49"/>
    </location>
</feature>
<keyword evidence="8" id="KW-0902">Two-component regulatory system</keyword>
<sequence length="384" mass="41670">MKVSSRADTDRVAVGTFGRPFSSRASNVLRFLCIVALVTSGAFLTLGIVTPQQALMEMVLILALSLFTWRPLVASIALVAFAPVGLILDGGVYILFLALAVGLVTYSLDLWLIVTFGLLTTGLAITGEHLVYQIPQGGAAVATLAGAAAFLIGWSLRSSHSREVKLSTDLTRATADLDKALSEERTRIADELHNIVAHDITLVLMHVRTLPLLQDDQHRRETLATIEDASKQALSDIHRMLRIEGLEQGASQNESGITPISVTLRQIQEHFLSLGIQTELDLSSTTALSSTINTTLVHVARECATNILKHAKLTPEVRIVLTESAGLVILRFWNAAGIEEKHDTSRSSGYGLNRMAERVGLLEGHLRSSSNEGGWLIEAKLPFR</sequence>
<dbReference type="GO" id="GO:0016020">
    <property type="term" value="C:membrane"/>
    <property type="evidence" value="ECO:0007669"/>
    <property type="project" value="InterPro"/>
</dbReference>
<evidence type="ECO:0000313" key="11">
    <source>
        <dbReference type="EMBL" id="QIK63236.1"/>
    </source>
</evidence>
<keyword evidence="5" id="KW-0547">Nucleotide-binding</keyword>
<organism evidence="11 12">
    <name type="scientific">Leucobacter viscericola</name>
    <dbReference type="NCBI Taxonomy" id="2714935"/>
    <lineage>
        <taxon>Bacteria</taxon>
        <taxon>Bacillati</taxon>
        <taxon>Actinomycetota</taxon>
        <taxon>Actinomycetes</taxon>
        <taxon>Micrococcales</taxon>
        <taxon>Microbacteriaceae</taxon>
        <taxon>Leucobacter</taxon>
    </lineage>
</organism>